<keyword evidence="6" id="KW-0119">Carbohydrate metabolism</keyword>
<evidence type="ECO:0000256" key="7">
    <source>
        <dbReference type="ARBA" id="ARBA00023326"/>
    </source>
</evidence>
<comment type="caution">
    <text evidence="10">The sequence shown here is derived from an EMBL/GenBank/DDBJ whole genome shotgun (WGS) entry which is preliminary data.</text>
</comment>
<dbReference type="InterPro" id="IPR029058">
    <property type="entry name" value="AB_hydrolase_fold"/>
</dbReference>
<evidence type="ECO:0000256" key="8">
    <source>
        <dbReference type="SAM" id="MobiDB-lite"/>
    </source>
</evidence>
<evidence type="ECO:0000256" key="2">
    <source>
        <dbReference type="ARBA" id="ARBA00022525"/>
    </source>
</evidence>
<keyword evidence="7" id="KW-0624">Polysaccharide degradation</keyword>
<keyword evidence="3" id="KW-0858">Xylan degradation</keyword>
<keyword evidence="5" id="KW-0378">Hydrolase</keyword>
<dbReference type="InterPro" id="IPR043595">
    <property type="entry name" value="FaeB/C/D"/>
</dbReference>
<evidence type="ECO:0000256" key="4">
    <source>
        <dbReference type="ARBA" id="ARBA00022729"/>
    </source>
</evidence>
<gene>
    <name evidence="10" type="ORF">IT779_35360</name>
</gene>
<organism evidence="10 11">
    <name type="scientific">Nocardia bovistercoris</name>
    <dbReference type="NCBI Taxonomy" id="2785916"/>
    <lineage>
        <taxon>Bacteria</taxon>
        <taxon>Bacillati</taxon>
        <taxon>Actinomycetota</taxon>
        <taxon>Actinomycetes</taxon>
        <taxon>Mycobacteriales</taxon>
        <taxon>Nocardiaceae</taxon>
        <taxon>Nocardia</taxon>
    </lineage>
</organism>
<name>A0A931IL75_9NOCA</name>
<keyword evidence="4 9" id="KW-0732">Signal</keyword>
<feature type="chain" id="PRO_5037750104" description="Esterase" evidence="9">
    <location>
        <begin position="24"/>
        <end position="321"/>
    </location>
</feature>
<feature type="region of interest" description="Disordered" evidence="8">
    <location>
        <begin position="23"/>
        <end position="45"/>
    </location>
</feature>
<evidence type="ECO:0008006" key="12">
    <source>
        <dbReference type="Google" id="ProtNLM"/>
    </source>
</evidence>
<sequence>MISAIVVGITVATLALTAATADAEDTGTHGDPSASPGCGASAHTPGRSLHPFSAAGLAGGYIQDIPTGPTDLPMPMVLDLHGYNEPPAVAHLMTGLAAYGESHGFVTITPQVGASPFPVWPLDSNDGTFEFLSALITQVGSTACIDERRVFVTGMSMGGITAVALTCRLADRVAAVAPVAGLQILPGCSPARPVPLVAFHGTDDPLLAYTGGIGALLRDTPGVPAQTVDLPAIPDNAATWARQNGCGADPTEQQVAVDVVVHTYACPGGADVVLYTIIGGGHVWPGSTSSPYPAALVGPNTTSIDATRIMWDFFQAHPLPA</sequence>
<dbReference type="EMBL" id="JADMLG010000026">
    <property type="protein sequence ID" value="MBH0781563.1"/>
    <property type="molecule type" value="Genomic_DNA"/>
</dbReference>
<comment type="subcellular location">
    <subcellularLocation>
        <location evidence="1">Secreted</location>
    </subcellularLocation>
</comment>
<dbReference type="GO" id="GO:0005576">
    <property type="term" value="C:extracellular region"/>
    <property type="evidence" value="ECO:0007669"/>
    <property type="project" value="UniProtKB-SubCell"/>
</dbReference>
<protein>
    <recommendedName>
        <fullName evidence="12">Esterase</fullName>
    </recommendedName>
</protein>
<keyword evidence="11" id="KW-1185">Reference proteome</keyword>
<proteinExistence type="predicted"/>
<dbReference type="GO" id="GO:0045493">
    <property type="term" value="P:xylan catabolic process"/>
    <property type="evidence" value="ECO:0007669"/>
    <property type="project" value="UniProtKB-KW"/>
</dbReference>
<dbReference type="SUPFAM" id="SSF53474">
    <property type="entry name" value="alpha/beta-Hydrolases"/>
    <property type="match status" value="1"/>
</dbReference>
<dbReference type="Gene3D" id="3.40.50.1820">
    <property type="entry name" value="alpha/beta hydrolase"/>
    <property type="match status" value="1"/>
</dbReference>
<evidence type="ECO:0000313" key="10">
    <source>
        <dbReference type="EMBL" id="MBH0781563.1"/>
    </source>
</evidence>
<dbReference type="Proteomes" id="UP000655751">
    <property type="component" value="Unassembled WGS sequence"/>
</dbReference>
<dbReference type="GO" id="GO:0030600">
    <property type="term" value="F:feruloyl esterase activity"/>
    <property type="evidence" value="ECO:0007669"/>
    <property type="project" value="InterPro"/>
</dbReference>
<evidence type="ECO:0000256" key="5">
    <source>
        <dbReference type="ARBA" id="ARBA00022801"/>
    </source>
</evidence>
<dbReference type="PANTHER" id="PTHR38050">
    <property type="match status" value="1"/>
</dbReference>
<accession>A0A931IL75</accession>
<keyword evidence="2" id="KW-0964">Secreted</keyword>
<evidence type="ECO:0000256" key="9">
    <source>
        <dbReference type="SAM" id="SignalP"/>
    </source>
</evidence>
<evidence type="ECO:0000256" key="3">
    <source>
        <dbReference type="ARBA" id="ARBA00022651"/>
    </source>
</evidence>
<feature type="signal peptide" evidence="9">
    <location>
        <begin position="1"/>
        <end position="23"/>
    </location>
</feature>
<evidence type="ECO:0000313" key="11">
    <source>
        <dbReference type="Proteomes" id="UP000655751"/>
    </source>
</evidence>
<dbReference type="RefSeq" id="WP_196153848.1">
    <property type="nucleotide sequence ID" value="NZ_JADMLG010000026.1"/>
</dbReference>
<dbReference type="PANTHER" id="PTHR38050:SF2">
    <property type="entry name" value="FERULOYL ESTERASE C-RELATED"/>
    <property type="match status" value="1"/>
</dbReference>
<reference evidence="10" key="1">
    <citation type="submission" date="2020-11" db="EMBL/GenBank/DDBJ databases">
        <title>Nocardia NEAU-351.nov., a novel actinomycete isolated from the cow dung.</title>
        <authorList>
            <person name="Zhang X."/>
        </authorList>
    </citation>
    <scope>NUCLEOTIDE SEQUENCE</scope>
    <source>
        <strain evidence="10">NEAU-351</strain>
    </source>
</reference>
<evidence type="ECO:0000256" key="1">
    <source>
        <dbReference type="ARBA" id="ARBA00004613"/>
    </source>
</evidence>
<dbReference type="AlphaFoldDB" id="A0A931IL75"/>
<evidence type="ECO:0000256" key="6">
    <source>
        <dbReference type="ARBA" id="ARBA00023277"/>
    </source>
</evidence>